<dbReference type="EMBL" id="JAINUF010000002">
    <property type="protein sequence ID" value="KAJ8375073.1"/>
    <property type="molecule type" value="Genomic_DNA"/>
</dbReference>
<evidence type="ECO:0000313" key="5">
    <source>
        <dbReference type="EMBL" id="KAJ8375073.1"/>
    </source>
</evidence>
<feature type="active site" evidence="2">
    <location>
        <position position="348"/>
    </location>
</feature>
<dbReference type="SUPFAM" id="SSF81296">
    <property type="entry name" value="E set domains"/>
    <property type="match status" value="1"/>
</dbReference>
<comment type="caution">
    <text evidence="5">The sequence shown here is derived from an EMBL/GenBank/DDBJ whole genome shotgun (WGS) entry which is preliminary data.</text>
</comment>
<dbReference type="SMART" id="SM00460">
    <property type="entry name" value="TGc"/>
    <property type="match status" value="1"/>
</dbReference>
<sequence>MTGTFLSGAPQGLWSSLKDRNSTLGGLPLSQYKGNQKSSKTHSPPAALPNNQSFLQQRLKMDDVPEEITSKGRYQSKVDRNNHQFPEFVQLYQIGLVSPEPRILQHSLHPKADYLKTNYKQNNVDHHTDLFEEEVLIVRRGQEFNIDIVFPPESTPDSHAIYVKFEIGGNASEIKRTKIILPPVTGIETDWKIKVMESSGRKVPVYITSPPDCIVGRFKLTAGILFNNQIRWEAKTVNDVYILFNPWLDTDTVYMRSESERKEYVLEQAGCLFNGTGSHPEVVPWNFGQFQEGILTTCLEILDDSNISITNRGDPVIVVRMGSALINSQDDNGVLYHRKKHPVRYAQCWVYAGVFNTFMRCLGIPARVITNFRSAHDNDGNLKIDIVLTSTYEFDRIRTKDSLWNYHCWNECYLDRNDLPSGLGGWQVVDSTPQETSDGLYRCGPASVEVVKHGLICYPFDSRFVFAEVNSDIVFRAPGPNGWLEVISVDRTTVGWKMVTKAIGTRRYVDITNEYKFPEGTVESEMTVKNAAQYGCKRTGPYAPAADVEMTVDVSPAHFYEGFTVTLNLTNRSSSPRTIDLYISGNVVYYTGVHSTQFKFQNLQAALAGWETATQTMPIDASEYREKLVDQAMLLFFIVGNVKETNKALITTKVVKLDTPKLTITVSANPMVNEVMIIKVEFTNASSHDLYDTYLHLEIAGVWVFRAKTYRKIIAQSTVTWTESFVPRKAMKALVIASLYSSPLPPVYNEEEITISGAQPDPYYPFPEFPAPF</sequence>
<reference evidence="5" key="1">
    <citation type="journal article" date="2023" name="Science">
        <title>Genome structures resolve the early diversification of teleost fishes.</title>
        <authorList>
            <person name="Parey E."/>
            <person name="Louis A."/>
            <person name="Montfort J."/>
            <person name="Bouchez O."/>
            <person name="Roques C."/>
            <person name="Iampietro C."/>
            <person name="Lluch J."/>
            <person name="Castinel A."/>
            <person name="Donnadieu C."/>
            <person name="Desvignes T."/>
            <person name="Floi Bucao C."/>
            <person name="Jouanno E."/>
            <person name="Wen M."/>
            <person name="Mejri S."/>
            <person name="Dirks R."/>
            <person name="Jansen H."/>
            <person name="Henkel C."/>
            <person name="Chen W.J."/>
            <person name="Zahm M."/>
            <person name="Cabau C."/>
            <person name="Klopp C."/>
            <person name="Thompson A.W."/>
            <person name="Robinson-Rechavi M."/>
            <person name="Braasch I."/>
            <person name="Lecointre G."/>
            <person name="Bobe J."/>
            <person name="Postlethwait J.H."/>
            <person name="Berthelot C."/>
            <person name="Roest Crollius H."/>
            <person name="Guiguen Y."/>
        </authorList>
    </citation>
    <scope>NUCLEOTIDE SEQUENCE</scope>
    <source>
        <strain evidence="5">WJC10195</strain>
    </source>
</reference>
<dbReference type="PANTHER" id="PTHR11590:SF42">
    <property type="entry name" value="COAGULATION FACTOR XIII A CHAIN"/>
    <property type="match status" value="1"/>
</dbReference>
<comment type="similarity">
    <text evidence="1">Belongs to the transglutaminase superfamily. Transglutaminase family.</text>
</comment>
<keyword evidence="6" id="KW-1185">Reference proteome</keyword>
<proteinExistence type="inferred from homology"/>
<dbReference type="GO" id="GO:0003810">
    <property type="term" value="F:protein-glutamine gamma-glutamyltransferase activity"/>
    <property type="evidence" value="ECO:0007669"/>
    <property type="project" value="InterPro"/>
</dbReference>
<dbReference type="SUPFAM" id="SSF54001">
    <property type="entry name" value="Cysteine proteinases"/>
    <property type="match status" value="1"/>
</dbReference>
<dbReference type="InterPro" id="IPR036985">
    <property type="entry name" value="Transglutaminase-like_sf"/>
</dbReference>
<dbReference type="PIRSF" id="PIRSF000459">
    <property type="entry name" value="TGM_EBP42"/>
    <property type="match status" value="1"/>
</dbReference>
<dbReference type="InterPro" id="IPR023608">
    <property type="entry name" value="Transglutaminase_animal"/>
</dbReference>
<dbReference type="GO" id="GO:0072378">
    <property type="term" value="P:blood coagulation, fibrin clot formation"/>
    <property type="evidence" value="ECO:0007669"/>
    <property type="project" value="TreeGrafter"/>
</dbReference>
<feature type="active site" evidence="2">
    <location>
        <position position="407"/>
    </location>
</feature>
<feature type="region of interest" description="Disordered" evidence="3">
    <location>
        <begin position="25"/>
        <end position="50"/>
    </location>
</feature>
<feature type="domain" description="Transglutaminase-like" evidence="4">
    <location>
        <begin position="340"/>
        <end position="433"/>
    </location>
</feature>
<dbReference type="PANTHER" id="PTHR11590">
    <property type="entry name" value="PROTEIN-GLUTAMINE GAMMA-GLUTAMYLTRANSFERASE"/>
    <property type="match status" value="1"/>
</dbReference>
<evidence type="ECO:0000256" key="2">
    <source>
        <dbReference type="PIRSR" id="PIRSR000459-1"/>
    </source>
</evidence>
<name>A0A9Q1G4X0_SYNKA</name>
<dbReference type="InterPro" id="IPR050779">
    <property type="entry name" value="Transglutaminase"/>
</dbReference>
<dbReference type="GO" id="GO:0007399">
    <property type="term" value="P:nervous system development"/>
    <property type="evidence" value="ECO:0007669"/>
    <property type="project" value="UniProtKB-ARBA"/>
</dbReference>
<dbReference type="InterPro" id="IPR002931">
    <property type="entry name" value="Transglutaminase-like"/>
</dbReference>
<feature type="active site" evidence="2">
    <location>
        <position position="430"/>
    </location>
</feature>
<dbReference type="InterPro" id="IPR036238">
    <property type="entry name" value="Transglutaminase_C_sf"/>
</dbReference>
<dbReference type="Pfam" id="PF00868">
    <property type="entry name" value="Transglut_N"/>
    <property type="match status" value="1"/>
</dbReference>
<protein>
    <recommendedName>
        <fullName evidence="4">Transglutaminase-like domain-containing protein</fullName>
    </recommendedName>
</protein>
<dbReference type="InterPro" id="IPR013783">
    <property type="entry name" value="Ig-like_fold"/>
</dbReference>
<gene>
    <name evidence="5" type="ORF">SKAU_G00056530</name>
</gene>
<evidence type="ECO:0000256" key="3">
    <source>
        <dbReference type="SAM" id="MobiDB-lite"/>
    </source>
</evidence>
<accession>A0A9Q1G4X0</accession>
<dbReference type="Pfam" id="PF01841">
    <property type="entry name" value="Transglut_core"/>
    <property type="match status" value="1"/>
</dbReference>
<dbReference type="InterPro" id="IPR008958">
    <property type="entry name" value="Transglutaminase_C"/>
</dbReference>
<organism evidence="5 6">
    <name type="scientific">Synaphobranchus kaupii</name>
    <name type="common">Kaup's arrowtooth eel</name>
    <dbReference type="NCBI Taxonomy" id="118154"/>
    <lineage>
        <taxon>Eukaryota</taxon>
        <taxon>Metazoa</taxon>
        <taxon>Chordata</taxon>
        <taxon>Craniata</taxon>
        <taxon>Vertebrata</taxon>
        <taxon>Euteleostomi</taxon>
        <taxon>Actinopterygii</taxon>
        <taxon>Neopterygii</taxon>
        <taxon>Teleostei</taxon>
        <taxon>Anguilliformes</taxon>
        <taxon>Synaphobranchidae</taxon>
        <taxon>Synaphobranchus</taxon>
    </lineage>
</organism>
<dbReference type="SUPFAM" id="SSF49309">
    <property type="entry name" value="Transglutaminase, two C-terminal domains"/>
    <property type="match status" value="2"/>
</dbReference>
<dbReference type="Proteomes" id="UP001152622">
    <property type="component" value="Chromosome 2"/>
</dbReference>
<evidence type="ECO:0000256" key="1">
    <source>
        <dbReference type="ARBA" id="ARBA00005968"/>
    </source>
</evidence>
<dbReference type="InterPro" id="IPR001102">
    <property type="entry name" value="Transglutaminase_N"/>
</dbReference>
<dbReference type="InterPro" id="IPR038765">
    <property type="entry name" value="Papain-like_cys_pep_sf"/>
</dbReference>
<dbReference type="AlphaFoldDB" id="A0A9Q1G4X0"/>
<dbReference type="Gene3D" id="3.90.260.10">
    <property type="entry name" value="Transglutaminase-like"/>
    <property type="match status" value="2"/>
</dbReference>
<dbReference type="Pfam" id="PF00927">
    <property type="entry name" value="Transglut_C"/>
    <property type="match status" value="1"/>
</dbReference>
<evidence type="ECO:0000313" key="6">
    <source>
        <dbReference type="Proteomes" id="UP001152622"/>
    </source>
</evidence>
<evidence type="ECO:0000259" key="4">
    <source>
        <dbReference type="SMART" id="SM00460"/>
    </source>
</evidence>
<dbReference type="OrthoDB" id="437511at2759"/>
<dbReference type="FunFam" id="2.60.40.10:FF:000171">
    <property type="entry name" value="protein-glutamine gamma-glutamyltransferase 6"/>
    <property type="match status" value="1"/>
</dbReference>
<dbReference type="Gene3D" id="2.60.40.10">
    <property type="entry name" value="Immunoglobulins"/>
    <property type="match status" value="3"/>
</dbReference>
<dbReference type="InterPro" id="IPR014756">
    <property type="entry name" value="Ig_E-set"/>
</dbReference>
<feature type="compositionally biased region" description="Polar residues" evidence="3">
    <location>
        <begin position="32"/>
        <end position="42"/>
    </location>
</feature>